<dbReference type="AlphaFoldDB" id="A0A8C4WWR2"/>
<name>A0A8C4WWR2_EPTBU</name>
<dbReference type="Ensembl" id="ENSEBUT00000016554.1">
    <property type="protein sequence ID" value="ENSEBUP00000015978.1"/>
    <property type="gene ID" value="ENSEBUG00000010054.1"/>
</dbReference>
<evidence type="ECO:0000313" key="1">
    <source>
        <dbReference type="Ensembl" id="ENSEBUP00000015978.1"/>
    </source>
</evidence>
<sequence length="104" mass="11553">MGERKVSTQESRIQLVDGDIVNCPPPNRDSHTALADCPMEAGRLTLFEEFSGGQKLFAYYLITKESADLKSMCTSFEAMKKHCIVHGITKVSMPKNECGLENLN</sequence>
<proteinExistence type="predicted"/>
<organism evidence="1 2">
    <name type="scientific">Eptatretus burgeri</name>
    <name type="common">Inshore hagfish</name>
    <dbReference type="NCBI Taxonomy" id="7764"/>
    <lineage>
        <taxon>Eukaryota</taxon>
        <taxon>Metazoa</taxon>
        <taxon>Chordata</taxon>
        <taxon>Craniata</taxon>
        <taxon>Vertebrata</taxon>
        <taxon>Cyclostomata</taxon>
        <taxon>Myxini</taxon>
        <taxon>Myxiniformes</taxon>
        <taxon>Myxinidae</taxon>
        <taxon>Eptatretinae</taxon>
        <taxon>Eptatretus</taxon>
    </lineage>
</organism>
<evidence type="ECO:0000313" key="2">
    <source>
        <dbReference type="Proteomes" id="UP000694388"/>
    </source>
</evidence>
<dbReference type="Proteomes" id="UP000694388">
    <property type="component" value="Unplaced"/>
</dbReference>
<dbReference type="GeneTree" id="ENSGT00940000167094"/>
<reference evidence="1" key="2">
    <citation type="submission" date="2025-09" db="UniProtKB">
        <authorList>
            <consortium name="Ensembl"/>
        </authorList>
    </citation>
    <scope>IDENTIFICATION</scope>
</reference>
<protein>
    <submittedName>
        <fullName evidence="1">Uncharacterized protein</fullName>
    </submittedName>
</protein>
<accession>A0A8C4WWR2</accession>
<reference evidence="1" key="1">
    <citation type="submission" date="2025-08" db="UniProtKB">
        <authorList>
            <consortium name="Ensembl"/>
        </authorList>
    </citation>
    <scope>IDENTIFICATION</scope>
</reference>
<keyword evidence="2" id="KW-1185">Reference proteome</keyword>